<dbReference type="InterPro" id="IPR018891">
    <property type="entry name" value="AIPR_C"/>
</dbReference>
<sequence length="574" mass="66575">MSILQLNRIKKLLENQVIPHVDVAEIKSEKPNISEEELNNILFTRAYTLYALKAFTNESYLDLKKHITDGFSDNGIDAIYYSTTQRELILVQTKWIQNGIGGVDKGEVLKFLKGATDLLHLHFDKFNQKTQDLSSWIEEIILSSNVKIRLILNYSGNRISDENLELITDKLEEFNDTDEDVFFTDYNLAKSYSFLKDSIEGEPVNADIDLYNWGHTDEPIKSFYGTVSCGTIAELFNKNKTRLYSKNIRSFIGLSDINREIINTLTKNPETFYYLNNGITLLCKEINKSPYNSGKRDIGKFKLTDLTVVNGAQTVGSIGYAFKLMPEKVSNANVFIKIISLENTSADFDKTLTIASNTQNKIEKRDFISLDDQQKKLKHEFYLNGLKYHVKRDDQNPVKDNENYYFEESTIALACFQDDIDFSTYAKREIGRLWDSKPYNQLFNDKLTVDTLVKLVDLFRRIEKEVKKLPAMEKLICSHGVYLLSHLIVHKSDKSMFFDPSQDLKNYFKDFFKSDFDRYTKRLLKAYNYVSPNNNYPLSIFKNFNHCRKMKDHILDSEGIPKPGQTLNMFEEIE</sequence>
<evidence type="ECO:0000313" key="3">
    <source>
        <dbReference type="Proteomes" id="UP001142175"/>
    </source>
</evidence>
<reference evidence="2" key="1">
    <citation type="submission" date="2022-08" db="EMBL/GenBank/DDBJ databases">
        <authorList>
            <person name="Zhang D."/>
        </authorList>
    </citation>
    <scope>NUCLEOTIDE SEQUENCE</scope>
    <source>
        <strain evidence="2">XJ19-11</strain>
    </source>
</reference>
<protein>
    <submittedName>
        <fullName evidence="2">AIPR family protein</fullName>
    </submittedName>
</protein>
<dbReference type="AlphaFoldDB" id="A0A9X2SXA5"/>
<keyword evidence="3" id="KW-1185">Reference proteome</keyword>
<feature type="domain" description="Abortive phage infection protein C-terminal" evidence="1">
    <location>
        <begin position="245"/>
        <end position="469"/>
    </location>
</feature>
<accession>A0A9X2SXA5</accession>
<evidence type="ECO:0000259" key="1">
    <source>
        <dbReference type="Pfam" id="PF10592"/>
    </source>
</evidence>
<dbReference type="Proteomes" id="UP001142175">
    <property type="component" value="Unassembled WGS sequence"/>
</dbReference>
<evidence type="ECO:0000313" key="2">
    <source>
        <dbReference type="EMBL" id="MCR9013487.1"/>
    </source>
</evidence>
<dbReference type="EMBL" id="JANSUY010000001">
    <property type="protein sequence ID" value="MCR9013487.1"/>
    <property type="molecule type" value="Genomic_DNA"/>
</dbReference>
<dbReference type="Pfam" id="PF10592">
    <property type="entry name" value="AIPR"/>
    <property type="match status" value="1"/>
</dbReference>
<name>A0A9X2SXA5_9BACT</name>
<organism evidence="2 3">
    <name type="scientific">Aquiflexum gelatinilyticum</name>
    <dbReference type="NCBI Taxonomy" id="2961943"/>
    <lineage>
        <taxon>Bacteria</taxon>
        <taxon>Pseudomonadati</taxon>
        <taxon>Bacteroidota</taxon>
        <taxon>Cytophagia</taxon>
        <taxon>Cytophagales</taxon>
        <taxon>Cyclobacteriaceae</taxon>
        <taxon>Aquiflexum</taxon>
    </lineage>
</organism>
<proteinExistence type="predicted"/>
<comment type="caution">
    <text evidence="2">The sequence shown here is derived from an EMBL/GenBank/DDBJ whole genome shotgun (WGS) entry which is preliminary data.</text>
</comment>
<gene>
    <name evidence="2" type="ORF">NU887_00500</name>
</gene>
<dbReference type="RefSeq" id="WP_258421390.1">
    <property type="nucleotide sequence ID" value="NZ_JANSUY010000001.1"/>
</dbReference>